<dbReference type="Proteomes" id="UP001620626">
    <property type="component" value="Unassembled WGS sequence"/>
</dbReference>
<reference evidence="6 7" key="1">
    <citation type="submission" date="2024-10" db="EMBL/GenBank/DDBJ databases">
        <authorList>
            <person name="Kim D."/>
        </authorList>
    </citation>
    <scope>NUCLEOTIDE SEQUENCE [LARGE SCALE GENOMIC DNA]</scope>
    <source>
        <strain evidence="6">BH-2024</strain>
    </source>
</reference>
<evidence type="ECO:0000256" key="3">
    <source>
        <dbReference type="ARBA" id="ARBA00022989"/>
    </source>
</evidence>
<evidence type="ECO:0000313" key="6">
    <source>
        <dbReference type="EMBL" id="KAL3083567.1"/>
    </source>
</evidence>
<name>A0ABD2IZD7_9BILA</name>
<keyword evidence="2 5" id="KW-0812">Transmembrane</keyword>
<dbReference type="InterPro" id="IPR018499">
    <property type="entry name" value="Tetraspanin/Peripherin"/>
</dbReference>
<evidence type="ECO:0000256" key="1">
    <source>
        <dbReference type="ARBA" id="ARBA00004141"/>
    </source>
</evidence>
<evidence type="ECO:0000256" key="5">
    <source>
        <dbReference type="SAM" id="Phobius"/>
    </source>
</evidence>
<organism evidence="6 7">
    <name type="scientific">Heterodera trifolii</name>
    <dbReference type="NCBI Taxonomy" id="157864"/>
    <lineage>
        <taxon>Eukaryota</taxon>
        <taxon>Metazoa</taxon>
        <taxon>Ecdysozoa</taxon>
        <taxon>Nematoda</taxon>
        <taxon>Chromadorea</taxon>
        <taxon>Rhabditida</taxon>
        <taxon>Tylenchina</taxon>
        <taxon>Tylenchomorpha</taxon>
        <taxon>Tylenchoidea</taxon>
        <taxon>Heteroderidae</taxon>
        <taxon>Heteroderinae</taxon>
        <taxon>Heterodera</taxon>
    </lineage>
</organism>
<dbReference type="EMBL" id="JBICBT010001099">
    <property type="protein sequence ID" value="KAL3083567.1"/>
    <property type="molecule type" value="Genomic_DNA"/>
</dbReference>
<feature type="transmembrane region" description="Helical" evidence="5">
    <location>
        <begin position="190"/>
        <end position="212"/>
    </location>
</feature>
<evidence type="ECO:0008006" key="8">
    <source>
        <dbReference type="Google" id="ProtNLM"/>
    </source>
</evidence>
<dbReference type="GO" id="GO:0016020">
    <property type="term" value="C:membrane"/>
    <property type="evidence" value="ECO:0007669"/>
    <property type="project" value="UniProtKB-SubCell"/>
</dbReference>
<comment type="subcellular location">
    <subcellularLocation>
        <location evidence="1">Membrane</location>
        <topology evidence="1">Multi-pass membrane protein</topology>
    </subcellularLocation>
</comment>
<comment type="caution">
    <text evidence="6">The sequence shown here is derived from an EMBL/GenBank/DDBJ whole genome shotgun (WGS) entry which is preliminary data.</text>
</comment>
<keyword evidence="4 5" id="KW-0472">Membrane</keyword>
<keyword evidence="3 5" id="KW-1133">Transmembrane helix</keyword>
<evidence type="ECO:0000256" key="2">
    <source>
        <dbReference type="ARBA" id="ARBA00022692"/>
    </source>
</evidence>
<feature type="transmembrane region" description="Helical" evidence="5">
    <location>
        <begin position="138"/>
        <end position="160"/>
    </location>
</feature>
<feature type="transmembrane region" description="Helical" evidence="5">
    <location>
        <begin position="66"/>
        <end position="91"/>
    </location>
</feature>
<dbReference type="Pfam" id="PF00335">
    <property type="entry name" value="Tetraspanin"/>
    <property type="match status" value="1"/>
</dbReference>
<dbReference type="AlphaFoldDB" id="A0ABD2IZD7"/>
<keyword evidence="7" id="KW-1185">Reference proteome</keyword>
<gene>
    <name evidence="6" type="ORF">niasHT_039519</name>
</gene>
<proteinExistence type="predicted"/>
<sequence>MVSKCLPPELLYEIVPFVLAKMPSQIRSRPVGCFTNFYCHVSSNGKRFCSHPIKMVYGFINKVIKVLMFVTNFAIFCLGVRLFSFASLPNFSTKFPDFDSEPRFVDELDKILIGFASILLLVTVVGFFGAACESCALLTIYCVLMLILAMFEFGTVLALYTNRAELVDQQQCLAEDCFSVLKYKMDSNAALVRALLHLLVAQFFAMVFSCILCRAIRRTAGIVLLDAADWEGDRTPVEQGPTRFNPVVNFS</sequence>
<evidence type="ECO:0000256" key="4">
    <source>
        <dbReference type="ARBA" id="ARBA00023136"/>
    </source>
</evidence>
<evidence type="ECO:0000313" key="7">
    <source>
        <dbReference type="Proteomes" id="UP001620626"/>
    </source>
</evidence>
<accession>A0ABD2IZD7</accession>
<feature type="transmembrane region" description="Helical" evidence="5">
    <location>
        <begin position="111"/>
        <end position="131"/>
    </location>
</feature>
<protein>
    <recommendedName>
        <fullName evidence="8">Tetraspanin</fullName>
    </recommendedName>
</protein>